<dbReference type="RefSeq" id="WP_219865580.1">
    <property type="nucleotide sequence ID" value="NZ_JASSQD010000001.1"/>
</dbReference>
<dbReference type="EMBL" id="JASSQD010000001">
    <property type="protein sequence ID" value="MDK9557994.1"/>
    <property type="molecule type" value="Genomic_DNA"/>
</dbReference>
<evidence type="ECO:0000313" key="2">
    <source>
        <dbReference type="Proteomes" id="UP001223547"/>
    </source>
</evidence>
<evidence type="ECO:0000313" key="1">
    <source>
        <dbReference type="EMBL" id="MDK9557994.1"/>
    </source>
</evidence>
<sequence>MKLINSKQQFVLSAIVVAVSLGGCASPSSEWDFGNSVRTMVASQKYVPPGQEPPAIPTMDGARAAGAVERNRTAAPAPQRIYEGMGGAEL</sequence>
<gene>
    <name evidence="1" type="ORF">QQF73_10200</name>
</gene>
<reference evidence="1 2" key="1">
    <citation type="submission" date="2023-05" db="EMBL/GenBank/DDBJ databases">
        <title>Marinobacter albus sp. nov., a marine bacterium isolated from sand in a coastal intertidal zone of huludao.</title>
        <authorList>
            <person name="Deng T."/>
        </authorList>
    </citation>
    <scope>NUCLEOTIDE SEQUENCE [LARGE SCALE GENOMIC DNA]</scope>
    <source>
        <strain evidence="1 2">M216</strain>
    </source>
</reference>
<keyword evidence="2" id="KW-1185">Reference proteome</keyword>
<dbReference type="Proteomes" id="UP001223547">
    <property type="component" value="Unassembled WGS sequence"/>
</dbReference>
<organism evidence="1 2">
    <name type="scientific">Marinobacter albus</name>
    <dbReference type="NCBI Taxonomy" id="3030833"/>
    <lineage>
        <taxon>Bacteria</taxon>
        <taxon>Pseudomonadati</taxon>
        <taxon>Pseudomonadota</taxon>
        <taxon>Gammaproteobacteria</taxon>
        <taxon>Pseudomonadales</taxon>
        <taxon>Marinobacteraceae</taxon>
        <taxon>Marinobacter</taxon>
    </lineage>
</organism>
<comment type="caution">
    <text evidence="1">The sequence shown here is derived from an EMBL/GenBank/DDBJ whole genome shotgun (WGS) entry which is preliminary data.</text>
</comment>
<name>A0ABT7HCB9_9GAMM</name>
<proteinExistence type="predicted"/>
<dbReference type="PROSITE" id="PS51257">
    <property type="entry name" value="PROKAR_LIPOPROTEIN"/>
    <property type="match status" value="1"/>
</dbReference>
<accession>A0ABT7HCB9</accession>
<protein>
    <submittedName>
        <fullName evidence="1">Uncharacterized protein</fullName>
    </submittedName>
</protein>